<accession>A0ACB6SFF9</accession>
<organism evidence="1 2">
    <name type="scientific">Macroventuria anomochaeta</name>
    <dbReference type="NCBI Taxonomy" id="301207"/>
    <lineage>
        <taxon>Eukaryota</taxon>
        <taxon>Fungi</taxon>
        <taxon>Dikarya</taxon>
        <taxon>Ascomycota</taxon>
        <taxon>Pezizomycotina</taxon>
        <taxon>Dothideomycetes</taxon>
        <taxon>Pleosporomycetidae</taxon>
        <taxon>Pleosporales</taxon>
        <taxon>Pleosporineae</taxon>
        <taxon>Didymellaceae</taxon>
        <taxon>Macroventuria</taxon>
    </lineage>
</organism>
<name>A0ACB6SFF9_9PLEO</name>
<keyword evidence="2" id="KW-1185">Reference proteome</keyword>
<dbReference type="Proteomes" id="UP000799754">
    <property type="component" value="Unassembled WGS sequence"/>
</dbReference>
<gene>
    <name evidence="1" type="ORF">BU25DRAFT_444757</name>
</gene>
<sequence length="694" mass="77385">MAFYCGGFVRLDNREVVNRQAACFNRRALACSVCLCYHFLLHRLLGLFARPATPYAYTRERATQLRTYRLNNYDMAARHQLRALTQTPELGLSDAEDSYSSSEEEMPERDETDHLLRQAHHYVITEGGNDPPTTYMERIQRINQSLIHEISRHGYDCDSKLYRRVKQKVDHVLREFEDAVDADSSVYDYEEMPEYYTAATEGALYLMDSSPLTPDGPPGRRTTKLNGKDDIERTYRYGDPGNHPENWYKNAAESLPFPETIHMADGESMRIHWDFATTGNVEKIEPVISNGVSFNDPRLVHHNSQAQYESGSRFKLPAIDPADMAKVNEFGTVDELHKAVDAFNQSDDTTKENGDYKYAPRVFLDRLDVGQQDSPQALIDVVRSAVNTTPTRPRTSSTGSSKISSAPSATETLFNKQQQQPLPSGPGDDASSHTVEADHHYDNLPVAFSSPSSNPSPPQATIPEPSSRNDHDVSPAIRRIKAATEASIRSSSLPPSPPAQPEAATQVATHVSISAKRPRGRPRKHPLPEATELTVPAYQTTATRKRKHLSIDATVEAQAEERVKIVEEVPAKRKKITQTYGWYKSNSELRREPSQTRPCTPTTATEPETLHTPAMTLAETPALTPASSAVSTPPVAKARTAGKQRKVRTKRGSEERVSPERSAEIMTERSRGGAAVGHESIQRRSTRSVKLRAT</sequence>
<evidence type="ECO:0000313" key="1">
    <source>
        <dbReference type="EMBL" id="KAF2632717.1"/>
    </source>
</evidence>
<proteinExistence type="predicted"/>
<protein>
    <submittedName>
        <fullName evidence="1">Uncharacterized protein</fullName>
    </submittedName>
</protein>
<dbReference type="EMBL" id="MU006702">
    <property type="protein sequence ID" value="KAF2632717.1"/>
    <property type="molecule type" value="Genomic_DNA"/>
</dbReference>
<evidence type="ECO:0000313" key="2">
    <source>
        <dbReference type="Proteomes" id="UP000799754"/>
    </source>
</evidence>
<comment type="caution">
    <text evidence="1">The sequence shown here is derived from an EMBL/GenBank/DDBJ whole genome shotgun (WGS) entry which is preliminary data.</text>
</comment>
<reference evidence="1" key="1">
    <citation type="journal article" date="2020" name="Stud. Mycol.">
        <title>101 Dothideomycetes genomes: a test case for predicting lifestyles and emergence of pathogens.</title>
        <authorList>
            <person name="Haridas S."/>
            <person name="Albert R."/>
            <person name="Binder M."/>
            <person name="Bloem J."/>
            <person name="Labutti K."/>
            <person name="Salamov A."/>
            <person name="Andreopoulos B."/>
            <person name="Baker S."/>
            <person name="Barry K."/>
            <person name="Bills G."/>
            <person name="Bluhm B."/>
            <person name="Cannon C."/>
            <person name="Castanera R."/>
            <person name="Culley D."/>
            <person name="Daum C."/>
            <person name="Ezra D."/>
            <person name="Gonzalez J."/>
            <person name="Henrissat B."/>
            <person name="Kuo A."/>
            <person name="Liang C."/>
            <person name="Lipzen A."/>
            <person name="Lutzoni F."/>
            <person name="Magnuson J."/>
            <person name="Mondo S."/>
            <person name="Nolan M."/>
            <person name="Ohm R."/>
            <person name="Pangilinan J."/>
            <person name="Park H.-J."/>
            <person name="Ramirez L."/>
            <person name="Alfaro M."/>
            <person name="Sun H."/>
            <person name="Tritt A."/>
            <person name="Yoshinaga Y."/>
            <person name="Zwiers L.-H."/>
            <person name="Turgeon B."/>
            <person name="Goodwin S."/>
            <person name="Spatafora J."/>
            <person name="Crous P."/>
            <person name="Grigoriev I."/>
        </authorList>
    </citation>
    <scope>NUCLEOTIDE SEQUENCE</scope>
    <source>
        <strain evidence="1">CBS 525.71</strain>
    </source>
</reference>